<dbReference type="PANTHER" id="PTHR47615">
    <property type="entry name" value="COILED-COIL DOMAIN-CONTAINING PROTEIN 158"/>
    <property type="match status" value="1"/>
</dbReference>
<evidence type="ECO:0000313" key="3">
    <source>
        <dbReference type="EMBL" id="CAH3023951.1"/>
    </source>
</evidence>
<feature type="compositionally biased region" description="Basic and acidic residues" evidence="2">
    <location>
        <begin position="432"/>
        <end position="442"/>
    </location>
</feature>
<dbReference type="EMBL" id="CALNXI010000282">
    <property type="protein sequence ID" value="CAH3023951.1"/>
    <property type="molecule type" value="Genomic_DNA"/>
</dbReference>
<evidence type="ECO:0000256" key="2">
    <source>
        <dbReference type="SAM" id="MobiDB-lite"/>
    </source>
</evidence>
<evidence type="ECO:0000313" key="4">
    <source>
        <dbReference type="Proteomes" id="UP001159427"/>
    </source>
</evidence>
<reference evidence="3 4" key="1">
    <citation type="submission" date="2022-05" db="EMBL/GenBank/DDBJ databases">
        <authorList>
            <consortium name="Genoscope - CEA"/>
            <person name="William W."/>
        </authorList>
    </citation>
    <scope>NUCLEOTIDE SEQUENCE [LARGE SCALE GENOMIC DNA]</scope>
</reference>
<feature type="region of interest" description="Disordered" evidence="2">
    <location>
        <begin position="357"/>
        <end position="442"/>
    </location>
</feature>
<feature type="region of interest" description="Disordered" evidence="2">
    <location>
        <begin position="110"/>
        <end position="130"/>
    </location>
</feature>
<gene>
    <name evidence="3" type="ORF">PEVE_00021072</name>
</gene>
<keyword evidence="1" id="KW-0175">Coiled coil</keyword>
<feature type="compositionally biased region" description="Basic and acidic residues" evidence="2">
    <location>
        <begin position="394"/>
        <end position="425"/>
    </location>
</feature>
<evidence type="ECO:0000256" key="1">
    <source>
        <dbReference type="SAM" id="Coils"/>
    </source>
</evidence>
<feature type="region of interest" description="Disordered" evidence="2">
    <location>
        <begin position="286"/>
        <end position="328"/>
    </location>
</feature>
<protein>
    <submittedName>
        <fullName evidence="3">Uncharacterized protein</fullName>
    </submittedName>
</protein>
<feature type="compositionally biased region" description="Basic and acidic residues" evidence="2">
    <location>
        <begin position="119"/>
        <end position="130"/>
    </location>
</feature>
<accession>A0ABN8MAH5</accession>
<feature type="compositionally biased region" description="Polar residues" evidence="2">
    <location>
        <begin position="361"/>
        <end position="375"/>
    </location>
</feature>
<keyword evidence="4" id="KW-1185">Reference proteome</keyword>
<feature type="compositionally biased region" description="Basic and acidic residues" evidence="2">
    <location>
        <begin position="204"/>
        <end position="229"/>
    </location>
</feature>
<dbReference type="PANTHER" id="PTHR47615:SF1">
    <property type="entry name" value="COILED-COIL DOMAIN-CONTAINING PROTEIN 158"/>
    <property type="match status" value="1"/>
</dbReference>
<comment type="caution">
    <text evidence="3">The sequence shown here is derived from an EMBL/GenBank/DDBJ whole genome shotgun (WGS) entry which is preliminary data.</text>
</comment>
<proteinExistence type="predicted"/>
<dbReference type="InterPro" id="IPR031809">
    <property type="entry name" value="CCDC158"/>
</dbReference>
<feature type="region of interest" description="Disordered" evidence="2">
    <location>
        <begin position="182"/>
        <end position="270"/>
    </location>
</feature>
<sequence length="495" mass="54610">MEQALEKEAIRFSVIESLIPNQASIKLKHSLEIKELERTSKAPMTVRPEAATLVELLTKLNTGFRWSPLTTKANSTNVLLTQKPGIPQPFPTPLPLQGSHPEVAELTNGQLMQSGPSRETSEASSKKNDEVTDDLKTLLHEVRSLISSFQVHVFQTATPAKTPNAPSASQGSLAERALLDDCPVRPDEPYVGRSGQQRAVGETTSDKENSGPSSEDEKQGQTSNGDRKGRGATQKGHLRSKPLISRGHRQEINGEEGSSVSTHLNSKVSSRCDFDEVSDDVNDFAIPLHSSSPKRVDIASSDAVSERSQTFDRPLSLSSSSIHSDHSDVTSLLMDRSTSTADTVISRDILNAARSWKPKSSALSVTSNQSTSSKISDVAPLPNGKSRYLPLSENEGRRNVDSESARRKCVRQKQEDFISRKESDRILTAAEEPVRKKSSDGEPVYRRAEMILRSLAQTGEQLTKKNREIEHLLKEQDRRIKKCRKNEDHMHALLS</sequence>
<feature type="coiled-coil region" evidence="1">
    <location>
        <begin position="455"/>
        <end position="486"/>
    </location>
</feature>
<name>A0ABN8MAH5_9CNID</name>
<dbReference type="Proteomes" id="UP001159427">
    <property type="component" value="Unassembled WGS sequence"/>
</dbReference>
<feature type="compositionally biased region" description="Polar residues" evidence="2">
    <location>
        <begin position="256"/>
        <end position="269"/>
    </location>
</feature>
<organism evidence="3 4">
    <name type="scientific">Porites evermanni</name>
    <dbReference type="NCBI Taxonomy" id="104178"/>
    <lineage>
        <taxon>Eukaryota</taxon>
        <taxon>Metazoa</taxon>
        <taxon>Cnidaria</taxon>
        <taxon>Anthozoa</taxon>
        <taxon>Hexacorallia</taxon>
        <taxon>Scleractinia</taxon>
        <taxon>Fungiina</taxon>
        <taxon>Poritidae</taxon>
        <taxon>Porites</taxon>
    </lineage>
</organism>